<evidence type="ECO:0000313" key="6">
    <source>
        <dbReference type="Proteomes" id="UP000291814"/>
    </source>
</evidence>
<evidence type="ECO:0000313" key="4">
    <source>
        <dbReference type="EMBL" id="TCF83260.1"/>
    </source>
</evidence>
<dbReference type="Proteomes" id="UP000291814">
    <property type="component" value="Unassembled WGS sequence"/>
</dbReference>
<reference evidence="3" key="2">
    <citation type="submission" date="2019-02" db="EMBL/GenBank/DDBJ databases">
        <authorList>
            <person name="Odamaki T."/>
        </authorList>
    </citation>
    <scope>NUCLEOTIDE SEQUENCE</scope>
    <source>
        <strain evidence="1">MCC10015</strain>
        <strain evidence="2">MCC10043</strain>
        <strain evidence="3">MCC10070</strain>
        <strain evidence="4">MCC10126</strain>
    </source>
</reference>
<dbReference type="EMBL" id="SHRR01000040">
    <property type="protein sequence ID" value="TCE83080.1"/>
    <property type="molecule type" value="Genomic_DNA"/>
</dbReference>
<proteinExistence type="predicted"/>
<evidence type="ECO:0000313" key="1">
    <source>
        <dbReference type="EMBL" id="TCD97567.1"/>
    </source>
</evidence>
<reference evidence="5 6" key="1">
    <citation type="journal article" date="2018" name="Sci. Rep.">
        <title>Genomic diversity and distribution of Bifidobacterium longum subsp. longum across the human lifespan.</title>
        <authorList>
            <person name="Odamaki T."/>
            <person name="Bottacini F."/>
            <person name="Kato K."/>
            <person name="Mitsuyama E."/>
            <person name="Yoshida K."/>
            <person name="Horigome A."/>
            <person name="Xiao J.Z."/>
            <person name="van Sinderen D."/>
        </authorList>
    </citation>
    <scope>NUCLEOTIDE SEQUENCE [LARGE SCALE GENOMIC DNA]</scope>
    <source>
        <strain evidence="1 8">MCC10015</strain>
        <strain evidence="2 7">MCC10043</strain>
        <strain evidence="3 6">MCC10070</strain>
        <strain evidence="4 5">MCC10126</strain>
    </source>
</reference>
<sequence length="121" mass="14173">MGMWQIEMEPIKDWLDGLDKQTAYQVYAALDLLRERGPNLKRPLVGKIEGSIIGSMKELRPGSTGRSEVRILFVFDPERKAVLLVGGDKQNKWNKWYKTAIREAERRYIRWLEEQHGKDTK</sequence>
<dbReference type="AlphaFoldDB" id="A0A4R0TM72"/>
<evidence type="ECO:0000313" key="5">
    <source>
        <dbReference type="Proteomes" id="UP000291501"/>
    </source>
</evidence>
<dbReference type="RefSeq" id="WP_232781429.1">
    <property type="nucleotide sequence ID" value="NZ_SHRV01000008.1"/>
</dbReference>
<dbReference type="EMBL" id="SHQU01000024">
    <property type="protein sequence ID" value="TCE40707.1"/>
    <property type="molecule type" value="Genomic_DNA"/>
</dbReference>
<evidence type="ECO:0000313" key="8">
    <source>
        <dbReference type="Proteomes" id="UP000293441"/>
    </source>
</evidence>
<dbReference type="Proteomes" id="UP000291501">
    <property type="component" value="Unassembled WGS sequence"/>
</dbReference>
<evidence type="ECO:0000313" key="2">
    <source>
        <dbReference type="EMBL" id="TCE40707.1"/>
    </source>
</evidence>
<evidence type="ECO:0000313" key="3">
    <source>
        <dbReference type="EMBL" id="TCE83080.1"/>
    </source>
</evidence>
<comment type="caution">
    <text evidence="3">The sequence shown here is derived from an EMBL/GenBank/DDBJ whole genome shotgun (WGS) entry which is preliminary data.</text>
</comment>
<evidence type="ECO:0008006" key="9">
    <source>
        <dbReference type="Google" id="ProtNLM"/>
    </source>
</evidence>
<dbReference type="Proteomes" id="UP000292260">
    <property type="component" value="Unassembled WGS sequence"/>
</dbReference>
<name>A0A4R0TM72_BIFLL</name>
<evidence type="ECO:0000313" key="7">
    <source>
        <dbReference type="Proteomes" id="UP000292260"/>
    </source>
</evidence>
<dbReference type="Pfam" id="PF05973">
    <property type="entry name" value="Gp49"/>
    <property type="match status" value="1"/>
</dbReference>
<protein>
    <recommendedName>
        <fullName evidence="9">Addiction module toxin RelE</fullName>
    </recommendedName>
</protein>
<dbReference type="Proteomes" id="UP000293441">
    <property type="component" value="Unassembled WGS sequence"/>
</dbReference>
<gene>
    <name evidence="1" type="ORF">MCC10015_1098</name>
    <name evidence="2" type="ORF">MCC10043_1183</name>
    <name evidence="3" type="ORF">MCC10070_2130</name>
    <name evidence="4" type="ORF">MCC10126_1019</name>
</gene>
<organism evidence="3 6">
    <name type="scientific">Bifidobacterium longum subsp. longum</name>
    <dbReference type="NCBI Taxonomy" id="1679"/>
    <lineage>
        <taxon>Bacteria</taxon>
        <taxon>Bacillati</taxon>
        <taxon>Actinomycetota</taxon>
        <taxon>Actinomycetes</taxon>
        <taxon>Bifidobacteriales</taxon>
        <taxon>Bifidobacteriaceae</taxon>
        <taxon>Bifidobacterium</taxon>
    </lineage>
</organism>
<dbReference type="EMBL" id="SHTN01000021">
    <property type="protein sequence ID" value="TCF83260.1"/>
    <property type="molecule type" value="Genomic_DNA"/>
</dbReference>
<accession>A0A4R0TM72</accession>
<dbReference type="InterPro" id="IPR009241">
    <property type="entry name" value="HigB-like"/>
</dbReference>
<dbReference type="EMBL" id="SHPX01000022">
    <property type="protein sequence ID" value="TCD97567.1"/>
    <property type="molecule type" value="Genomic_DNA"/>
</dbReference>